<evidence type="ECO:0000313" key="2">
    <source>
        <dbReference type="EMBL" id="GGZ53886.1"/>
    </source>
</evidence>
<organism evidence="2 3">
    <name type="scientific">Mesonia mobilis</name>
    <dbReference type="NCBI Taxonomy" id="369791"/>
    <lineage>
        <taxon>Bacteria</taxon>
        <taxon>Pseudomonadati</taxon>
        <taxon>Bacteroidota</taxon>
        <taxon>Flavobacteriia</taxon>
        <taxon>Flavobacteriales</taxon>
        <taxon>Flavobacteriaceae</taxon>
        <taxon>Mesonia</taxon>
    </lineage>
</organism>
<feature type="transmembrane region" description="Helical" evidence="1">
    <location>
        <begin position="35"/>
        <end position="56"/>
    </location>
</feature>
<dbReference type="EMBL" id="BMWY01000003">
    <property type="protein sequence ID" value="GGZ53886.1"/>
    <property type="molecule type" value="Genomic_DNA"/>
</dbReference>
<dbReference type="RefSeq" id="WP_027884316.1">
    <property type="nucleotide sequence ID" value="NZ_BMWY01000003.1"/>
</dbReference>
<evidence type="ECO:0000313" key="3">
    <source>
        <dbReference type="Proteomes" id="UP000615593"/>
    </source>
</evidence>
<dbReference type="Proteomes" id="UP000615593">
    <property type="component" value="Unassembled WGS sequence"/>
</dbReference>
<gene>
    <name evidence="2" type="ORF">GCM10008088_14450</name>
</gene>
<keyword evidence="3" id="KW-1185">Reference proteome</keyword>
<dbReference type="GeneID" id="94369111"/>
<keyword evidence="1" id="KW-0472">Membrane</keyword>
<keyword evidence="1" id="KW-1133">Transmembrane helix</keyword>
<evidence type="ECO:0000256" key="1">
    <source>
        <dbReference type="SAM" id="Phobius"/>
    </source>
</evidence>
<accession>A0ABQ3BQV2</accession>
<keyword evidence="1" id="KW-0812">Transmembrane</keyword>
<evidence type="ECO:0008006" key="4">
    <source>
        <dbReference type="Google" id="ProtNLM"/>
    </source>
</evidence>
<name>A0ABQ3BQV2_9FLAO</name>
<proteinExistence type="predicted"/>
<sequence length="61" mass="7340">MFTEGQWMFAVFFVIAFAIVMVISYRKDAKLHRKYYKWSILILIGFLVFIATLFVIKTYLH</sequence>
<feature type="transmembrane region" description="Helical" evidence="1">
    <location>
        <begin position="6"/>
        <end position="23"/>
    </location>
</feature>
<reference evidence="3" key="1">
    <citation type="journal article" date="2019" name="Int. J. Syst. Evol. Microbiol.">
        <title>The Global Catalogue of Microorganisms (GCM) 10K type strain sequencing project: providing services to taxonomists for standard genome sequencing and annotation.</title>
        <authorList>
            <consortium name="The Broad Institute Genomics Platform"/>
            <consortium name="The Broad Institute Genome Sequencing Center for Infectious Disease"/>
            <person name="Wu L."/>
            <person name="Ma J."/>
        </authorList>
    </citation>
    <scope>NUCLEOTIDE SEQUENCE [LARGE SCALE GENOMIC DNA]</scope>
    <source>
        <strain evidence="3">KCTC 12708</strain>
    </source>
</reference>
<comment type="caution">
    <text evidence="2">The sequence shown here is derived from an EMBL/GenBank/DDBJ whole genome shotgun (WGS) entry which is preliminary data.</text>
</comment>
<protein>
    <recommendedName>
        <fullName evidence="4">DUF2768 domain-containing protein</fullName>
    </recommendedName>
</protein>